<comment type="caution">
    <text evidence="2">The sequence shown here is derived from an EMBL/GenBank/DDBJ whole genome shotgun (WGS) entry which is preliminary data.</text>
</comment>
<proteinExistence type="predicted"/>
<evidence type="ECO:0000313" key="3">
    <source>
        <dbReference type="Proteomes" id="UP001597085"/>
    </source>
</evidence>
<feature type="transmembrane region" description="Helical" evidence="1">
    <location>
        <begin position="168"/>
        <end position="185"/>
    </location>
</feature>
<accession>A0ABD6CS81</accession>
<feature type="transmembrane region" description="Helical" evidence="1">
    <location>
        <begin position="191"/>
        <end position="209"/>
    </location>
</feature>
<dbReference type="RefSeq" id="WP_256422103.1">
    <property type="nucleotide sequence ID" value="NZ_JANHDI010000010.1"/>
</dbReference>
<keyword evidence="1" id="KW-0812">Transmembrane</keyword>
<keyword evidence="3" id="KW-1185">Reference proteome</keyword>
<evidence type="ECO:0000256" key="1">
    <source>
        <dbReference type="SAM" id="Phobius"/>
    </source>
</evidence>
<feature type="transmembrane region" description="Helical" evidence="1">
    <location>
        <begin position="20"/>
        <end position="40"/>
    </location>
</feature>
<name>A0ABD6CS81_9EURY</name>
<feature type="transmembrane region" description="Helical" evidence="1">
    <location>
        <begin position="72"/>
        <end position="89"/>
    </location>
</feature>
<keyword evidence="1" id="KW-0472">Membrane</keyword>
<organism evidence="2 3">
    <name type="scientific">Halobellus rarus</name>
    <dbReference type="NCBI Taxonomy" id="1126237"/>
    <lineage>
        <taxon>Archaea</taxon>
        <taxon>Methanobacteriati</taxon>
        <taxon>Methanobacteriota</taxon>
        <taxon>Stenosarchaea group</taxon>
        <taxon>Halobacteria</taxon>
        <taxon>Halobacteriales</taxon>
        <taxon>Haloferacaceae</taxon>
        <taxon>Halobellus</taxon>
    </lineage>
</organism>
<protein>
    <recommendedName>
        <fullName evidence="4">Rhomboid family intramembrane serine protease</fullName>
    </recommendedName>
</protein>
<keyword evidence="1" id="KW-1133">Transmembrane helix</keyword>
<reference evidence="2 3" key="1">
    <citation type="journal article" date="2019" name="Int. J. Syst. Evol. Microbiol.">
        <title>The Global Catalogue of Microorganisms (GCM) 10K type strain sequencing project: providing services to taxonomists for standard genome sequencing and annotation.</title>
        <authorList>
            <consortium name="The Broad Institute Genomics Platform"/>
            <consortium name="The Broad Institute Genome Sequencing Center for Infectious Disease"/>
            <person name="Wu L."/>
            <person name="Ma J."/>
        </authorList>
    </citation>
    <scope>NUCLEOTIDE SEQUENCE [LARGE SCALE GENOMIC DNA]</scope>
    <source>
        <strain evidence="2 3">CGMCC 1.12121</strain>
    </source>
</reference>
<sequence length="276" mass="30021">MANDQSLREQFRGNVDSNLIRDILLFFVLPSLILIAIYLYPGSEQALEYEARNPTVVGIIGSNLAHRNISHIQSNIIGYWILGGASLLLMRVSGSAAIYRYAFVAYILILPFFASWTILQIFSDSPDILSRFESVGFSQTVGAVTGFLPIAIAYYYSELTGDTRCIQVSLGLFVLGFAVAFYSLGEVNNTVILLGVLGVAGLLYMSYQLVQSPETLAEPGLPFLGGSVVLYLYGLLLLFPPSAPGGIYGHMAGYVWGYLLPAVGIAVKTGYDELRS</sequence>
<dbReference type="Proteomes" id="UP001597085">
    <property type="component" value="Unassembled WGS sequence"/>
</dbReference>
<gene>
    <name evidence="2" type="ORF">ACFSBX_19355</name>
</gene>
<evidence type="ECO:0000313" key="2">
    <source>
        <dbReference type="EMBL" id="MFD1601094.1"/>
    </source>
</evidence>
<dbReference type="EMBL" id="JBHUDK010000035">
    <property type="protein sequence ID" value="MFD1601094.1"/>
    <property type="molecule type" value="Genomic_DNA"/>
</dbReference>
<feature type="transmembrane region" description="Helical" evidence="1">
    <location>
        <begin position="135"/>
        <end position="156"/>
    </location>
</feature>
<evidence type="ECO:0008006" key="4">
    <source>
        <dbReference type="Google" id="ProtNLM"/>
    </source>
</evidence>
<dbReference type="AlphaFoldDB" id="A0ABD6CS81"/>
<feature type="transmembrane region" description="Helical" evidence="1">
    <location>
        <begin position="221"/>
        <end position="239"/>
    </location>
</feature>
<feature type="transmembrane region" description="Helical" evidence="1">
    <location>
        <begin position="101"/>
        <end position="123"/>
    </location>
</feature>
<feature type="transmembrane region" description="Helical" evidence="1">
    <location>
        <begin position="251"/>
        <end position="271"/>
    </location>
</feature>